<evidence type="ECO:0000256" key="1">
    <source>
        <dbReference type="SAM" id="SignalP"/>
    </source>
</evidence>
<dbReference type="Proteomes" id="UP000515598">
    <property type="component" value="Chromosome"/>
</dbReference>
<evidence type="ECO:0008006" key="4">
    <source>
        <dbReference type="Google" id="ProtNLM"/>
    </source>
</evidence>
<gene>
    <name evidence="2" type="ORF">GPNADHDJ_00533</name>
</gene>
<organism evidence="2 3">
    <name type="scientific">Stenotrophomonas maltophilia</name>
    <name type="common">Pseudomonas maltophilia</name>
    <name type="synonym">Xanthomonas maltophilia</name>
    <dbReference type="NCBI Taxonomy" id="40324"/>
    <lineage>
        <taxon>Bacteria</taxon>
        <taxon>Pseudomonadati</taxon>
        <taxon>Pseudomonadota</taxon>
        <taxon>Gammaproteobacteria</taxon>
        <taxon>Lysobacterales</taxon>
        <taxon>Lysobacteraceae</taxon>
        <taxon>Stenotrophomonas</taxon>
        <taxon>Stenotrophomonas maltophilia group</taxon>
    </lineage>
</organism>
<dbReference type="EMBL" id="CP060025">
    <property type="protein sequence ID" value="QNG76364.1"/>
    <property type="molecule type" value="Genomic_DNA"/>
</dbReference>
<feature type="chain" id="PRO_5043892179" description="DUF4148 domain-containing protein" evidence="1">
    <location>
        <begin position="25"/>
        <end position="100"/>
    </location>
</feature>
<name>A0AAX1IBF6_STEMA</name>
<feature type="signal peptide" evidence="1">
    <location>
        <begin position="1"/>
        <end position="24"/>
    </location>
</feature>
<proteinExistence type="predicted"/>
<evidence type="ECO:0000313" key="2">
    <source>
        <dbReference type="EMBL" id="QNG76364.1"/>
    </source>
</evidence>
<accession>A0AAX1IBF6</accession>
<dbReference type="RefSeq" id="WP_061480053.1">
    <property type="nucleotide sequence ID" value="NZ_CP040433.1"/>
</dbReference>
<sequence>MKDNRNVPKALSALTLLVIGSASAGAVMASEAPVASSALDQATAIVSLDDLAMAEFQANARANNLEALATGHHDDSIGSHHHHDIVKEPELNVEATRFNV</sequence>
<reference evidence="2 3" key="1">
    <citation type="submission" date="2020-08" db="EMBL/GenBank/DDBJ databases">
        <title>Phenotypic and transcriptomic analysis of seven clinical Stenotrophomonas maltophilia isolates identify a small set of shared and commonly regulated genes involved in biofilm lifestyle.</title>
        <authorList>
            <person name="Alio I."/>
            <person name="Gudzuhn M."/>
            <person name="Streit W."/>
        </authorList>
    </citation>
    <scope>NUCLEOTIDE SEQUENCE [LARGE SCALE GENOMIC DNA]</scope>
    <source>
        <strain evidence="2 3">UHH_SKK55</strain>
    </source>
</reference>
<dbReference type="AlphaFoldDB" id="A0AAX1IBF6"/>
<evidence type="ECO:0000313" key="3">
    <source>
        <dbReference type="Proteomes" id="UP000515598"/>
    </source>
</evidence>
<keyword evidence="1" id="KW-0732">Signal</keyword>
<protein>
    <recommendedName>
        <fullName evidence="4">DUF4148 domain-containing protein</fullName>
    </recommendedName>
</protein>